<keyword evidence="2" id="KW-1185">Reference proteome</keyword>
<comment type="caution">
    <text evidence="1">The sequence shown here is derived from an EMBL/GenBank/DDBJ whole genome shotgun (WGS) entry which is preliminary data.</text>
</comment>
<evidence type="ECO:0008006" key="3">
    <source>
        <dbReference type="Google" id="ProtNLM"/>
    </source>
</evidence>
<gene>
    <name evidence="1" type="ORF">F8D52_22640</name>
</gene>
<name>A0A5N4BJ95_9FLAO</name>
<evidence type="ECO:0000313" key="2">
    <source>
        <dbReference type="Proteomes" id="UP000326384"/>
    </source>
</evidence>
<dbReference type="EMBL" id="VTPV01000022">
    <property type="protein sequence ID" value="KAB1228474.1"/>
    <property type="molecule type" value="Genomic_DNA"/>
</dbReference>
<dbReference type="Proteomes" id="UP000326384">
    <property type="component" value="Unassembled WGS sequence"/>
</dbReference>
<proteinExistence type="predicted"/>
<evidence type="ECO:0000313" key="1">
    <source>
        <dbReference type="EMBL" id="KAB1228474.1"/>
    </source>
</evidence>
<dbReference type="RefSeq" id="WP_152291428.1">
    <property type="nucleotide sequence ID" value="NZ_VTPV01000022.1"/>
</dbReference>
<dbReference type="InterPro" id="IPR027417">
    <property type="entry name" value="P-loop_NTPase"/>
</dbReference>
<sequence>MENLKQTDKTPPIRPAALDWLKRIDPTNKIVVEYEKRVQEYNKNFLGSDDDSIREYSKTLTKKPKEPYLGKIDLKDLYEKFKFFYPYFNPKKEPFDENANNGEGRIFAQSMLLYYTKHPKFLQCELINKDLTEPSMQKGVLVMGLWGNGKTSIIKTIQFLFSRPLSNPMMVKNTDGLYYPLSYWNHNFNYFDANLVVDDYECRNGVEKAEFWKKHISGKKNTYDDVLTERQVSNYGKFEIFKDILEKRNAKQLQTVVNCNYSTDSALLEKYKSKDGKPTKTRAEITLIEFGIRYGKRVYDRMHSDFTIIELKGKSLRK</sequence>
<accession>A0A5N4BJ95</accession>
<reference evidence="1 2" key="1">
    <citation type="journal article" date="2019" name="Stand. Genomic Sci.">
        <title>Draft Whole-Genome Sequence of a Novel Chryseobacterium viscerum Strain Isolated from Fresh Water at Dripping Springs, New Mexico.</title>
        <authorList>
            <person name="Kyndt J.A."/>
            <person name="Moore T.C."/>
        </authorList>
    </citation>
    <scope>NUCLEOTIDE SEQUENCE [LARGE SCALE GENOMIC DNA]</scope>
    <source>
        <strain evidence="1 2">DPS</strain>
    </source>
</reference>
<protein>
    <recommendedName>
        <fullName evidence="3">ATPase</fullName>
    </recommendedName>
</protein>
<organism evidence="1 2">
    <name type="scientific">Chryseobacterium viscerum</name>
    <dbReference type="NCBI Taxonomy" id="1037377"/>
    <lineage>
        <taxon>Bacteria</taxon>
        <taxon>Pseudomonadati</taxon>
        <taxon>Bacteroidota</taxon>
        <taxon>Flavobacteriia</taxon>
        <taxon>Flavobacteriales</taxon>
        <taxon>Weeksellaceae</taxon>
        <taxon>Chryseobacterium group</taxon>
        <taxon>Chryseobacterium</taxon>
    </lineage>
</organism>
<dbReference type="Gene3D" id="3.40.50.300">
    <property type="entry name" value="P-loop containing nucleotide triphosphate hydrolases"/>
    <property type="match status" value="1"/>
</dbReference>